<dbReference type="SUPFAM" id="SSF53659">
    <property type="entry name" value="Isocitrate/Isopropylmalate dehydrogenase-like"/>
    <property type="match status" value="1"/>
</dbReference>
<dbReference type="InterPro" id="IPR002505">
    <property type="entry name" value="PTA_PTB"/>
</dbReference>
<dbReference type="Pfam" id="PF01515">
    <property type="entry name" value="PTA_PTB"/>
    <property type="match status" value="1"/>
</dbReference>
<evidence type="ECO:0000313" key="5">
    <source>
        <dbReference type="Proteomes" id="UP000003688"/>
    </source>
</evidence>
<accession>B9XDT7</accession>
<dbReference type="Gene3D" id="3.40.50.10950">
    <property type="match status" value="1"/>
</dbReference>
<dbReference type="PANTHER" id="PTHR43356:SF3">
    <property type="entry name" value="PHOSPHATE ACETYLTRANSFERASE"/>
    <property type="match status" value="1"/>
</dbReference>
<evidence type="ECO:0000313" key="4">
    <source>
        <dbReference type="EMBL" id="EEF61828.1"/>
    </source>
</evidence>
<protein>
    <submittedName>
        <fullName evidence="4">Phosphate acetyltransferase</fullName>
        <ecNumber evidence="4">2.3.1.8</ecNumber>
    </submittedName>
</protein>
<dbReference type="Gene3D" id="3.40.50.10750">
    <property type="entry name" value="Isocitrate/Isopropylmalate dehydrogenase-like"/>
    <property type="match status" value="1"/>
</dbReference>
<name>B9XDT7_PEDPL</name>
<dbReference type="PANTHER" id="PTHR43356">
    <property type="entry name" value="PHOSPHATE ACETYLTRANSFERASE"/>
    <property type="match status" value="1"/>
</dbReference>
<dbReference type="AlphaFoldDB" id="B9XDT7"/>
<gene>
    <name evidence="4" type="ORF">Cflav_PD4491</name>
</gene>
<dbReference type="EMBL" id="ABOX02000007">
    <property type="protein sequence ID" value="EEF61828.1"/>
    <property type="molecule type" value="Genomic_DNA"/>
</dbReference>
<dbReference type="NCBIfam" id="NF007233">
    <property type="entry name" value="PRK09653.1"/>
    <property type="match status" value="1"/>
</dbReference>
<reference evidence="4 5" key="1">
    <citation type="journal article" date="2011" name="J. Bacteriol.">
        <title>Genome sequence of 'Pedosphaera parvula' Ellin514, an aerobic Verrucomicrobial isolate from pasture soil.</title>
        <authorList>
            <person name="Kant R."/>
            <person name="van Passel M.W."/>
            <person name="Sangwan P."/>
            <person name="Palva A."/>
            <person name="Lucas S."/>
            <person name="Copeland A."/>
            <person name="Lapidus A."/>
            <person name="Glavina Del Rio T."/>
            <person name="Dalin E."/>
            <person name="Tice H."/>
            <person name="Bruce D."/>
            <person name="Goodwin L."/>
            <person name="Pitluck S."/>
            <person name="Chertkov O."/>
            <person name="Larimer F.W."/>
            <person name="Land M.L."/>
            <person name="Hauser L."/>
            <person name="Brettin T.S."/>
            <person name="Detter J.C."/>
            <person name="Han S."/>
            <person name="de Vos W.M."/>
            <person name="Janssen P.H."/>
            <person name="Smidt H."/>
        </authorList>
    </citation>
    <scope>NUCLEOTIDE SEQUENCE [LARGE SCALE GENOMIC DNA]</scope>
    <source>
        <strain evidence="4 5">Ellin514</strain>
    </source>
</reference>
<evidence type="ECO:0000256" key="2">
    <source>
        <dbReference type="ARBA" id="ARBA00023315"/>
    </source>
</evidence>
<dbReference type="InterPro" id="IPR050500">
    <property type="entry name" value="Phos_Acetyltrans/Butyryltrans"/>
</dbReference>
<dbReference type="GO" id="GO:0008959">
    <property type="term" value="F:phosphate acetyltransferase activity"/>
    <property type="evidence" value="ECO:0007669"/>
    <property type="project" value="UniProtKB-EC"/>
</dbReference>
<dbReference type="Proteomes" id="UP000003688">
    <property type="component" value="Unassembled WGS sequence"/>
</dbReference>
<comment type="caution">
    <text evidence="4">The sequence shown here is derived from an EMBL/GenBank/DDBJ whole genome shotgun (WGS) entry which is preliminary data.</text>
</comment>
<dbReference type="STRING" id="320771.Cflav_PD4491"/>
<dbReference type="InterPro" id="IPR042112">
    <property type="entry name" value="P_AcTrfase_dom2"/>
</dbReference>
<evidence type="ECO:0000256" key="1">
    <source>
        <dbReference type="ARBA" id="ARBA00022679"/>
    </source>
</evidence>
<feature type="domain" description="Phosphate acetyl/butaryl transferase" evidence="3">
    <location>
        <begin position="33"/>
        <end position="358"/>
    </location>
</feature>
<proteinExistence type="predicted"/>
<keyword evidence="5" id="KW-1185">Reference proteome</keyword>
<keyword evidence="2 4" id="KW-0012">Acyltransferase</keyword>
<sequence>MNLEIWNLTWIPEIKPFDIAVFTFLGYLTSMRFIGSVIEKLQRHPKRVVFPEGTEPRVLQAARQFYSLRLGVPILLGDRTKVKEAAQSLNVSLEGVRIINPAESEDLDSFVRRFESLRRLKGLRSHEAREAMLLPNYYGAMMVAMHQADGMISGTNQTTGSVLRPLFQIIKVAPTTSTASSCMVMEVEDTRFGENGTLFMADCGVIPEPTVEQLADIAISTAQLARQIMGTRPRCALLSFSTKGSAKHPSIMKVQAATALAVKKAQQINLEADFDGELQVDAALVPEIALRKLPDSKVGGRATVLIFPDLNSGNIASKLIQHVARANAYGQILLGLDRPAADVSRGSNAHDILGVAAIVGLQSIEYSKLYPGAGDKLPGE</sequence>
<evidence type="ECO:0000259" key="3">
    <source>
        <dbReference type="Pfam" id="PF01515"/>
    </source>
</evidence>
<organism evidence="4 5">
    <name type="scientific">Pedosphaera parvula (strain Ellin514)</name>
    <dbReference type="NCBI Taxonomy" id="320771"/>
    <lineage>
        <taxon>Bacteria</taxon>
        <taxon>Pseudomonadati</taxon>
        <taxon>Verrucomicrobiota</taxon>
        <taxon>Pedosphaerae</taxon>
        <taxon>Pedosphaerales</taxon>
        <taxon>Pedosphaeraceae</taxon>
        <taxon>Pedosphaera</taxon>
    </lineage>
</organism>
<dbReference type="EC" id="2.3.1.8" evidence="4"/>
<dbReference type="RefSeq" id="WP_007413985.1">
    <property type="nucleotide sequence ID" value="NZ_ABOX02000007.1"/>
</dbReference>
<keyword evidence="1 4" id="KW-0808">Transferase</keyword>
<dbReference type="InterPro" id="IPR042113">
    <property type="entry name" value="P_AcTrfase_dom1"/>
</dbReference>